<dbReference type="SUPFAM" id="SSF51735">
    <property type="entry name" value="NAD(P)-binding Rossmann-fold domains"/>
    <property type="match status" value="1"/>
</dbReference>
<accession>A0A9W6PIX1</accession>
<organism evidence="1 2">
    <name type="scientific">Kitasatospora phosalacinea</name>
    <dbReference type="NCBI Taxonomy" id="2065"/>
    <lineage>
        <taxon>Bacteria</taxon>
        <taxon>Bacillati</taxon>
        <taxon>Actinomycetota</taxon>
        <taxon>Actinomycetes</taxon>
        <taxon>Kitasatosporales</taxon>
        <taxon>Streptomycetaceae</taxon>
        <taxon>Kitasatospora</taxon>
    </lineage>
</organism>
<dbReference type="InterPro" id="IPR036291">
    <property type="entry name" value="NAD(P)-bd_dom_sf"/>
</dbReference>
<dbReference type="AlphaFoldDB" id="A0A9W6PIX1"/>
<reference evidence="1" key="1">
    <citation type="submission" date="2023-02" db="EMBL/GenBank/DDBJ databases">
        <title>Kitasatospora phosalacinea NBRC 14362.</title>
        <authorList>
            <person name="Ichikawa N."/>
            <person name="Sato H."/>
            <person name="Tonouchi N."/>
        </authorList>
    </citation>
    <scope>NUCLEOTIDE SEQUENCE</scope>
    <source>
        <strain evidence="1">NBRC 14362</strain>
    </source>
</reference>
<protein>
    <submittedName>
        <fullName evidence="1">Uncharacterized protein</fullName>
    </submittedName>
</protein>
<name>A0A9W6PIX1_9ACTN</name>
<comment type="caution">
    <text evidence="1">The sequence shown here is derived from an EMBL/GenBank/DDBJ whole genome shotgun (WGS) entry which is preliminary data.</text>
</comment>
<dbReference type="Gene3D" id="3.40.50.720">
    <property type="entry name" value="NAD(P)-binding Rossmann-like Domain"/>
    <property type="match status" value="1"/>
</dbReference>
<evidence type="ECO:0000313" key="2">
    <source>
        <dbReference type="Proteomes" id="UP001165143"/>
    </source>
</evidence>
<evidence type="ECO:0000313" key="1">
    <source>
        <dbReference type="EMBL" id="GLW55657.1"/>
    </source>
</evidence>
<gene>
    <name evidence="1" type="ORF">Kpho01_36680</name>
</gene>
<dbReference type="EMBL" id="BSRX01000020">
    <property type="protein sequence ID" value="GLW55657.1"/>
    <property type="molecule type" value="Genomic_DNA"/>
</dbReference>
<sequence length="90" mass="8916">MPQGPCGFDGGLAEGGHGVGEVGHLGGDGAARARRFGFTTTAEGVEGLLALPEFAEIGIVLDATSAEAHRHSAALLQPLGKRPVTSPAAG</sequence>
<proteinExistence type="predicted"/>
<dbReference type="Proteomes" id="UP001165143">
    <property type="component" value="Unassembled WGS sequence"/>
</dbReference>